<evidence type="ECO:0000256" key="1">
    <source>
        <dbReference type="SAM" id="MobiDB-lite"/>
    </source>
</evidence>
<protein>
    <submittedName>
        <fullName evidence="2">Portal protein</fullName>
    </submittedName>
</protein>
<reference evidence="2" key="1">
    <citation type="journal article" date="2021" name="Proc. Natl. Acad. Sci. U.S.A.">
        <title>A Catalog of Tens of Thousands of Viruses from Human Metagenomes Reveals Hidden Associations with Chronic Diseases.</title>
        <authorList>
            <person name="Tisza M.J."/>
            <person name="Buck C.B."/>
        </authorList>
    </citation>
    <scope>NUCLEOTIDE SEQUENCE</scope>
    <source>
        <strain evidence="2">CtuIn11</strain>
    </source>
</reference>
<sequence>MKKSNEALNEKIYKQFQKGLDFNNRIDLCENVETSENFFIGRQWEGVQANGLPTPVYNFLKRIVLHQVANITSDNITMNAKPLAAAPNDREMERVVSIVNEEFIALMEHNRIPNMTREYMRNAAVDGDGCTYTYWDPDAVVSRDIRGTIRTTVIENTRVFFGNPNSRDVQAQPWIIISRRDFVKAVKKYARENSISEENAELIRPDADENNSLPESYVDNRCTVLLKLWRNDETKTIWAAECTKDVVVREPWDLGIRLYPVTWLNWDYVQDSYHGQSLVTGLIPNQIFVNKCYAMSMISLMTTAYPKVVYDKTRISSWTSQVGAAIGVNGGDMNQVVKIVDPAQISPQISQFIESAINYTQTFTGATSAALGDTRPDNTSAIIALQRAASIPSEITKQNLYQSVEDLGRIYLEFMAEYYGNRPVDVPAAQMVPEIAQYAGVPSDQTTLVDFDFSILKDIPMCMKLDVGASAYWSEIASVQTLDNLLMQGKIELVDYLERIPEGYISKRAELLAKYRAPQLPQAMPQGDMNMPPRGGGQLVDTGAQETVPTGRGYSELQRQLNRTGN</sequence>
<feature type="region of interest" description="Disordered" evidence="1">
    <location>
        <begin position="522"/>
        <end position="566"/>
    </location>
</feature>
<dbReference type="InterPro" id="IPR032427">
    <property type="entry name" value="P22_portal"/>
</dbReference>
<dbReference type="EMBL" id="BK032596">
    <property type="protein sequence ID" value="DAF50452.1"/>
    <property type="molecule type" value="Genomic_DNA"/>
</dbReference>
<dbReference type="Pfam" id="PF16510">
    <property type="entry name" value="P22_portal"/>
    <property type="match status" value="1"/>
</dbReference>
<feature type="compositionally biased region" description="Polar residues" evidence="1">
    <location>
        <begin position="557"/>
        <end position="566"/>
    </location>
</feature>
<organism evidence="2">
    <name type="scientific">Myoviridae sp. ctuIn11</name>
    <dbReference type="NCBI Taxonomy" id="2827715"/>
    <lineage>
        <taxon>Viruses</taxon>
        <taxon>Duplodnaviria</taxon>
        <taxon>Heunggongvirae</taxon>
        <taxon>Uroviricota</taxon>
        <taxon>Caudoviricetes</taxon>
    </lineage>
</organism>
<proteinExistence type="predicted"/>
<accession>A0A8S5SHC6</accession>
<evidence type="ECO:0000313" key="2">
    <source>
        <dbReference type="EMBL" id="DAF50452.1"/>
    </source>
</evidence>
<name>A0A8S5SHC6_9CAUD</name>